<dbReference type="OrthoDB" id="9970474at2759"/>
<proteinExistence type="predicted"/>
<reference evidence="3" key="1">
    <citation type="submission" date="2025-08" db="UniProtKB">
        <authorList>
            <consortium name="RefSeq"/>
        </authorList>
    </citation>
    <scope>IDENTIFICATION</scope>
    <source>
        <tissue evidence="3">Whole organism</tissue>
    </source>
</reference>
<dbReference type="PROSITE" id="PS50181">
    <property type="entry name" value="FBOX"/>
    <property type="match status" value="1"/>
</dbReference>
<keyword evidence="2" id="KW-1185">Reference proteome</keyword>
<dbReference type="SUPFAM" id="SSF52047">
    <property type="entry name" value="RNI-like"/>
    <property type="match status" value="1"/>
</dbReference>
<organism evidence="2 3">
    <name type="scientific">Frankliniella occidentalis</name>
    <name type="common">Western flower thrips</name>
    <name type="synonym">Euthrips occidentalis</name>
    <dbReference type="NCBI Taxonomy" id="133901"/>
    <lineage>
        <taxon>Eukaryota</taxon>
        <taxon>Metazoa</taxon>
        <taxon>Ecdysozoa</taxon>
        <taxon>Arthropoda</taxon>
        <taxon>Hexapoda</taxon>
        <taxon>Insecta</taxon>
        <taxon>Pterygota</taxon>
        <taxon>Neoptera</taxon>
        <taxon>Paraneoptera</taxon>
        <taxon>Thysanoptera</taxon>
        <taxon>Terebrantia</taxon>
        <taxon>Thripoidea</taxon>
        <taxon>Thripidae</taxon>
        <taxon>Frankliniella</taxon>
    </lineage>
</organism>
<dbReference type="Proteomes" id="UP000504606">
    <property type="component" value="Unplaced"/>
</dbReference>
<dbReference type="Gene3D" id="1.20.1280.50">
    <property type="match status" value="1"/>
</dbReference>
<dbReference type="InterPro" id="IPR032675">
    <property type="entry name" value="LRR_dom_sf"/>
</dbReference>
<name>A0A6J1RRD0_FRAOC</name>
<dbReference type="RefSeq" id="XP_026271507.1">
    <property type="nucleotide sequence ID" value="XM_026415722.2"/>
</dbReference>
<evidence type="ECO:0000313" key="3">
    <source>
        <dbReference type="RefSeq" id="XP_026271507.1"/>
    </source>
</evidence>
<dbReference type="SUPFAM" id="SSF81383">
    <property type="entry name" value="F-box domain"/>
    <property type="match status" value="1"/>
</dbReference>
<dbReference type="InterPro" id="IPR036047">
    <property type="entry name" value="F-box-like_dom_sf"/>
</dbReference>
<gene>
    <name evidence="3" type="primary">LOC113201799</name>
</gene>
<evidence type="ECO:0000313" key="2">
    <source>
        <dbReference type="Proteomes" id="UP000504606"/>
    </source>
</evidence>
<dbReference type="KEGG" id="foc:113201799"/>
<dbReference type="Pfam" id="PF12937">
    <property type="entry name" value="F-box-like"/>
    <property type="match status" value="1"/>
</dbReference>
<feature type="domain" description="F-box" evidence="1">
    <location>
        <begin position="15"/>
        <end position="63"/>
    </location>
</feature>
<dbReference type="InterPro" id="IPR001810">
    <property type="entry name" value="F-box_dom"/>
</dbReference>
<dbReference type="GeneID" id="113201799"/>
<accession>A0A6J1RRD0</accession>
<evidence type="ECO:0000259" key="1">
    <source>
        <dbReference type="PROSITE" id="PS50181"/>
    </source>
</evidence>
<dbReference type="Gene3D" id="3.80.10.10">
    <property type="entry name" value="Ribonuclease Inhibitor"/>
    <property type="match status" value="1"/>
</dbReference>
<dbReference type="AlphaFoldDB" id="A0A6J1RRD0"/>
<protein>
    <submittedName>
        <fullName evidence="3">Uncharacterized protein LOC113201799</fullName>
    </submittedName>
</protein>
<sequence length="465" mass="51694">MSGPGQVEQELEEEELTLTALPDLPLLRVLSHLSGEDLLSVGRVCIRLCELTRGHPSLWWGKKASIRASIDSEELLLDMLQATPACADLRLELHVDADHNKIWGVRGFYFFFSKTCSDELDEADVGNRARSLSLLIMCSVNYSEYGASVIRKLGSRTKSIDFKSECIRLDEIFDSLQNATSLETLSVDWHYDCMVPPLKCFKTLQKLHSVTIQFCPANKDSGFPDLRLFSQLLEAHGDQLRCVRLLTHDAVPLLDACPSGLHRLTVVAKKGVLAKLERMRHLSELVFAGYPPPAPSELATFLRTWQGPPLRLAVRQCDTELVRALGAAVSVTHLELGGWDWGCIGESGLRALPAVLPALPRLQSLVLFASDLVSDVFRELASGPVLSLLFLNDIQTSVCRDLVLRNSTSLHVVNRSVDENFRCKVILFGRHPEAGLESCSVCAEVRSLIKQECRTPRYVCCEQSD</sequence>